<feature type="compositionally biased region" description="Basic residues" evidence="1">
    <location>
        <begin position="339"/>
        <end position="350"/>
    </location>
</feature>
<sequence length="784" mass="89468">MMIVMLIDKYYDLDYVTNSDSSSTSDNINWVQPQILCPSPTPPIGSQDPPFTPGSKDAGCSWLFTPRASRRRSQSGKREAISRKEPAQSVRKRAKRCGPSVLARSHSRPPRNRDDSEESVQDDLHINPVSETSVPSKLSSESGDAVRQGVIWKRRVEQYGHTRRRRRALFTDPGTPTHPHLAAHSSPPPGSYHHPATRVGAGVQWNWTDGNNYVAVTFDFDNSGFGVTNNDFTNESRELIVREINSYFGFITSRRILSPQLRLLNWYDMIMSEIYTFLALVMLMGLVKKNVYLNYWTTHPLLSTPIFGKAMYVNRFSNILRFLFFNNLQSAVYGDVDSRKRRSRSNKSRSRSISYSSTSRSTSSSSSNSSSSSSDSSDDSNRKKYKKRKKNKKNDKKDKKVGKMDKVHKDQHEEQPCYPPSLSKVEEDPIPELESLNKKLSAYYKKVEASQREAPSQDKNTKAKDTPKKEGDKNTKAKDTPNKEGGSDKPDSIALMMNVMKSYEQGFRLSKTKLGANSAPTVKAIHPAFRESDEDDILDQPASSCINQEKSPVSTNKAFIENSIIKPKSHSKVLSRSHSRSPSRSHPRSQYRRDSCERSRSKGRSIRDSRERSRSKGRSIRDSRERSGRSLHKSFTTAAHYPRHFQGQGQHSWERGAHFKQDLHEREMMIEAARQKIENQIKYGDDDSDVFERKRHSKTPSHRESTRYGSPGRRKSSRPKTPSKVSPNRSDRFGKWDKEENNKQGEPKIGNSLTEMETFVEAAKQKQLELMKERNKEFLKPPVD</sequence>
<feature type="compositionally biased region" description="Basic and acidic residues" evidence="1">
    <location>
        <begin position="591"/>
        <end position="628"/>
    </location>
</feature>
<feature type="region of interest" description="Disordered" evidence="1">
    <location>
        <begin position="447"/>
        <end position="493"/>
    </location>
</feature>
<feature type="region of interest" description="Disordered" evidence="1">
    <location>
        <begin position="162"/>
        <end position="192"/>
    </location>
</feature>
<comment type="caution">
    <text evidence="3">The sequence shown here is derived from an EMBL/GenBank/DDBJ whole genome shotgun (WGS) entry which is preliminary data.</text>
</comment>
<organism evidence="3 4">
    <name type="scientific">Homarus americanus</name>
    <name type="common">American lobster</name>
    <dbReference type="NCBI Taxonomy" id="6706"/>
    <lineage>
        <taxon>Eukaryota</taxon>
        <taxon>Metazoa</taxon>
        <taxon>Ecdysozoa</taxon>
        <taxon>Arthropoda</taxon>
        <taxon>Crustacea</taxon>
        <taxon>Multicrustacea</taxon>
        <taxon>Malacostraca</taxon>
        <taxon>Eumalacostraca</taxon>
        <taxon>Eucarida</taxon>
        <taxon>Decapoda</taxon>
        <taxon>Pleocyemata</taxon>
        <taxon>Astacidea</taxon>
        <taxon>Nephropoidea</taxon>
        <taxon>Nephropidae</taxon>
        <taxon>Homarus</taxon>
    </lineage>
</organism>
<dbReference type="AlphaFoldDB" id="A0A8J5JHZ1"/>
<gene>
    <name evidence="3" type="primary">PGBD4-L21</name>
    <name evidence="3" type="ORF">Hamer_G011352</name>
</gene>
<feature type="region of interest" description="Disordered" evidence="1">
    <location>
        <begin position="530"/>
        <end position="653"/>
    </location>
</feature>
<dbReference type="Pfam" id="PF13843">
    <property type="entry name" value="DDE_Tnp_1_7"/>
    <property type="match status" value="1"/>
</dbReference>
<feature type="compositionally biased region" description="Polar residues" evidence="1">
    <location>
        <begin position="129"/>
        <end position="142"/>
    </location>
</feature>
<feature type="compositionally biased region" description="Basic and acidic residues" evidence="1">
    <location>
        <begin position="729"/>
        <end position="746"/>
    </location>
</feature>
<dbReference type="InterPro" id="IPR029526">
    <property type="entry name" value="PGBD"/>
</dbReference>
<accession>A0A8J5JHZ1</accession>
<feature type="compositionally biased region" description="Polar residues" evidence="1">
    <location>
        <begin position="719"/>
        <end position="728"/>
    </location>
</feature>
<protein>
    <submittedName>
        <fullName evidence="3">PiggyBac transposable element-derived protein 4-like 21</fullName>
    </submittedName>
</protein>
<feature type="region of interest" description="Disordered" evidence="1">
    <location>
        <begin position="679"/>
        <end position="757"/>
    </location>
</feature>
<feature type="compositionally biased region" description="Basic residues" evidence="1">
    <location>
        <begin position="383"/>
        <end position="394"/>
    </location>
</feature>
<dbReference type="PANTHER" id="PTHR46599">
    <property type="entry name" value="PIGGYBAC TRANSPOSABLE ELEMENT-DERIVED PROTEIN 4"/>
    <property type="match status" value="1"/>
</dbReference>
<feature type="compositionally biased region" description="Polar residues" evidence="1">
    <location>
        <begin position="541"/>
        <end position="557"/>
    </location>
</feature>
<name>A0A8J5JHZ1_HOMAM</name>
<keyword evidence="4" id="KW-1185">Reference proteome</keyword>
<evidence type="ECO:0000313" key="4">
    <source>
        <dbReference type="Proteomes" id="UP000747542"/>
    </source>
</evidence>
<feature type="compositionally biased region" description="Basic residues" evidence="1">
    <location>
        <begin position="567"/>
        <end position="590"/>
    </location>
</feature>
<feature type="domain" description="PiggyBac transposable element-derived protein" evidence="2">
    <location>
        <begin position="235"/>
        <end position="331"/>
    </location>
</feature>
<feature type="compositionally biased region" description="Basic and acidic residues" evidence="1">
    <location>
        <begin position="395"/>
        <end position="415"/>
    </location>
</feature>
<dbReference type="EMBL" id="JAHLQT010034478">
    <property type="protein sequence ID" value="KAG7158687.1"/>
    <property type="molecule type" value="Genomic_DNA"/>
</dbReference>
<reference evidence="3" key="1">
    <citation type="journal article" date="2021" name="Sci. Adv.">
        <title>The American lobster genome reveals insights on longevity, neural, and immune adaptations.</title>
        <authorList>
            <person name="Polinski J.M."/>
            <person name="Zimin A.V."/>
            <person name="Clark K.F."/>
            <person name="Kohn A.B."/>
            <person name="Sadowski N."/>
            <person name="Timp W."/>
            <person name="Ptitsyn A."/>
            <person name="Khanna P."/>
            <person name="Romanova D.Y."/>
            <person name="Williams P."/>
            <person name="Greenwood S.J."/>
            <person name="Moroz L.L."/>
            <person name="Walt D.R."/>
            <person name="Bodnar A.G."/>
        </authorList>
    </citation>
    <scope>NUCLEOTIDE SEQUENCE</scope>
    <source>
        <strain evidence="3">GMGI-L3</strain>
    </source>
</reference>
<feature type="compositionally biased region" description="Basic and acidic residues" evidence="1">
    <location>
        <begin position="76"/>
        <end position="86"/>
    </location>
</feature>
<feature type="region of interest" description="Disordered" evidence="1">
    <location>
        <begin position="38"/>
        <end position="146"/>
    </location>
</feature>
<evidence type="ECO:0000256" key="1">
    <source>
        <dbReference type="SAM" id="MobiDB-lite"/>
    </source>
</evidence>
<dbReference type="PANTHER" id="PTHR46599:SF3">
    <property type="entry name" value="PIGGYBAC TRANSPOSABLE ELEMENT-DERIVED PROTEIN 4"/>
    <property type="match status" value="1"/>
</dbReference>
<evidence type="ECO:0000259" key="2">
    <source>
        <dbReference type="Pfam" id="PF13843"/>
    </source>
</evidence>
<feature type="compositionally biased region" description="Low complexity" evidence="1">
    <location>
        <begin position="351"/>
        <end position="375"/>
    </location>
</feature>
<evidence type="ECO:0000313" key="3">
    <source>
        <dbReference type="EMBL" id="KAG7158687.1"/>
    </source>
</evidence>
<feature type="compositionally biased region" description="Basic and acidic residues" evidence="1">
    <location>
        <begin position="447"/>
        <end position="491"/>
    </location>
</feature>
<proteinExistence type="predicted"/>
<feature type="region of interest" description="Disordered" evidence="1">
    <location>
        <begin position="336"/>
        <end position="433"/>
    </location>
</feature>
<dbReference type="Proteomes" id="UP000747542">
    <property type="component" value="Unassembled WGS sequence"/>
</dbReference>